<evidence type="ECO:0000256" key="1">
    <source>
        <dbReference type="ARBA" id="ARBA00004191"/>
    </source>
</evidence>
<keyword evidence="3" id="KW-0812">Transmembrane</keyword>
<proteinExistence type="predicted"/>
<evidence type="ECO:0000256" key="2">
    <source>
        <dbReference type="ARBA" id="ARBA00022512"/>
    </source>
</evidence>
<keyword evidence="3" id="KW-0472">Membrane</keyword>
<accession>A0A5E4GLK4</accession>
<feature type="transmembrane region" description="Helical" evidence="3">
    <location>
        <begin position="66"/>
        <end position="87"/>
    </location>
</feature>
<sequence length="170" mass="18557">MLSKSNTPTSLTTHLQLQTNPPDSDHCFTLLDSLIDHGGDLPLGRFHHQRLDLKCWFSTFLSLHKTLFTVLWIGAFASVFVWLRNILDGFSIFKRVPAFKKAVLAISKLGKKGGGQPNVPPGRLLTAPFNLTSHMTLFLAEDAEILGRMGGEIAEGKRMGGGGVGLFLGL</sequence>
<name>A0A5E4GLK4_PRUDU</name>
<evidence type="ECO:0000256" key="3">
    <source>
        <dbReference type="SAM" id="Phobius"/>
    </source>
</evidence>
<gene>
    <name evidence="4" type="ORF">ALMOND_2B023648</name>
</gene>
<dbReference type="Gene3D" id="2.160.20.10">
    <property type="entry name" value="Single-stranded right-handed beta-helix, Pectin lyase-like"/>
    <property type="match status" value="1"/>
</dbReference>
<dbReference type="InterPro" id="IPR012334">
    <property type="entry name" value="Pectin_lyas_fold"/>
</dbReference>
<protein>
    <submittedName>
        <fullName evidence="4">PREDICTED: probable polygalacturonase</fullName>
    </submittedName>
</protein>
<keyword evidence="3" id="KW-1133">Transmembrane helix</keyword>
<comment type="subcellular location">
    <subcellularLocation>
        <location evidence="1">Secreted</location>
        <location evidence="1">Cell wall</location>
    </subcellularLocation>
</comment>
<dbReference type="EMBL" id="CABIKO010001047">
    <property type="protein sequence ID" value="VVA40689.1"/>
    <property type="molecule type" value="Genomic_DNA"/>
</dbReference>
<keyword evidence="2" id="KW-0134">Cell wall</keyword>
<keyword evidence="2" id="KW-0964">Secreted</keyword>
<dbReference type="AlphaFoldDB" id="A0A5E4GLK4"/>
<evidence type="ECO:0000313" key="5">
    <source>
        <dbReference type="Proteomes" id="UP000327085"/>
    </source>
</evidence>
<evidence type="ECO:0000313" key="4">
    <source>
        <dbReference type="EMBL" id="VVA40689.1"/>
    </source>
</evidence>
<dbReference type="InParanoid" id="A0A5E4GLK4"/>
<organism evidence="4 5">
    <name type="scientific">Prunus dulcis</name>
    <name type="common">Almond</name>
    <name type="synonym">Amygdalus dulcis</name>
    <dbReference type="NCBI Taxonomy" id="3755"/>
    <lineage>
        <taxon>Eukaryota</taxon>
        <taxon>Viridiplantae</taxon>
        <taxon>Streptophyta</taxon>
        <taxon>Embryophyta</taxon>
        <taxon>Tracheophyta</taxon>
        <taxon>Spermatophyta</taxon>
        <taxon>Magnoliopsida</taxon>
        <taxon>eudicotyledons</taxon>
        <taxon>Gunneridae</taxon>
        <taxon>Pentapetalae</taxon>
        <taxon>rosids</taxon>
        <taxon>fabids</taxon>
        <taxon>Rosales</taxon>
        <taxon>Rosaceae</taxon>
        <taxon>Amygdaloideae</taxon>
        <taxon>Amygdaleae</taxon>
        <taxon>Prunus</taxon>
    </lineage>
</organism>
<dbReference type="Proteomes" id="UP000327085">
    <property type="component" value="Unassembled WGS sequence"/>
</dbReference>
<reference evidence="5" key="1">
    <citation type="journal article" date="2020" name="Plant J.">
        <title>Transposons played a major role in the diversification between the closely related almond and peach genomes: results from the almond genome sequence.</title>
        <authorList>
            <person name="Alioto T."/>
            <person name="Alexiou K.G."/>
            <person name="Bardil A."/>
            <person name="Barteri F."/>
            <person name="Castanera R."/>
            <person name="Cruz F."/>
            <person name="Dhingra A."/>
            <person name="Duval H."/>
            <person name="Fernandez I Marti A."/>
            <person name="Frias L."/>
            <person name="Galan B."/>
            <person name="Garcia J.L."/>
            <person name="Howad W."/>
            <person name="Gomez-Garrido J."/>
            <person name="Gut M."/>
            <person name="Julca I."/>
            <person name="Morata J."/>
            <person name="Puigdomenech P."/>
            <person name="Ribeca P."/>
            <person name="Rubio Cabetas M.J."/>
            <person name="Vlasova A."/>
            <person name="Wirthensohn M."/>
            <person name="Garcia-Mas J."/>
            <person name="Gabaldon T."/>
            <person name="Casacuberta J.M."/>
            <person name="Arus P."/>
        </authorList>
    </citation>
    <scope>NUCLEOTIDE SEQUENCE [LARGE SCALE GENOMIC DNA]</scope>
    <source>
        <strain evidence="5">cv. Texas</strain>
    </source>
</reference>
<dbReference type="Gramene" id="VVA40689">
    <property type="protein sequence ID" value="VVA40689"/>
    <property type="gene ID" value="Prudul26B023648"/>
</dbReference>